<dbReference type="AlphaFoldDB" id="A0A6J5C367"/>
<dbReference type="EMBL" id="CADIKB010000032">
    <property type="protein sequence ID" value="CAB3723956.1"/>
    <property type="molecule type" value="Genomic_DNA"/>
</dbReference>
<sequence length="118" mass="13552">MCYSAQIVADYRKYVRMFGAHMSIREFAQLYWERSEGNNVKIPKAMDAAFSVPATDEERRIKEAIDRFNSEQATKLEQELFKQRARLADIDLTTNIDWRPEQGGALATSGTIRAILGY</sequence>
<reference evidence="1 2" key="1">
    <citation type="submission" date="2020-04" db="EMBL/GenBank/DDBJ databases">
        <authorList>
            <person name="De Canck E."/>
        </authorList>
    </citation>
    <scope>NUCLEOTIDE SEQUENCE [LARGE SCALE GENOMIC DNA]</scope>
    <source>
        <strain evidence="1 2">LMG 22037</strain>
    </source>
</reference>
<evidence type="ECO:0000313" key="1">
    <source>
        <dbReference type="EMBL" id="CAB3723956.1"/>
    </source>
</evidence>
<organism evidence="1 2">
    <name type="scientific">Paraburkholderia phenoliruptrix</name>
    <dbReference type="NCBI Taxonomy" id="252970"/>
    <lineage>
        <taxon>Bacteria</taxon>
        <taxon>Pseudomonadati</taxon>
        <taxon>Pseudomonadota</taxon>
        <taxon>Betaproteobacteria</taxon>
        <taxon>Burkholderiales</taxon>
        <taxon>Burkholderiaceae</taxon>
        <taxon>Paraburkholderia</taxon>
    </lineage>
</organism>
<gene>
    <name evidence="1" type="ORF">LMG22037_05009</name>
</gene>
<accession>A0A6J5C367</accession>
<dbReference type="Proteomes" id="UP000494249">
    <property type="component" value="Unassembled WGS sequence"/>
</dbReference>
<name>A0A6J5C367_9BURK</name>
<proteinExistence type="predicted"/>
<evidence type="ECO:0000313" key="2">
    <source>
        <dbReference type="Proteomes" id="UP000494249"/>
    </source>
</evidence>
<protein>
    <submittedName>
        <fullName evidence="1">Uncharacterized protein</fullName>
    </submittedName>
</protein>